<comment type="caution">
    <text evidence="2">The sequence shown here is derived from an EMBL/GenBank/DDBJ whole genome shotgun (WGS) entry which is preliminary data.</text>
</comment>
<reference evidence="2 3" key="1">
    <citation type="submission" date="2019-02" db="EMBL/GenBank/DDBJ databases">
        <title>Sequencing the genomes of 1000 actinobacteria strains.</title>
        <authorList>
            <person name="Klenk H.-P."/>
        </authorList>
    </citation>
    <scope>NUCLEOTIDE SEQUENCE [LARGE SCALE GENOMIC DNA]</scope>
    <source>
        <strain evidence="2 3">DSM 45779</strain>
    </source>
</reference>
<dbReference type="RefSeq" id="WP_130291569.1">
    <property type="nucleotide sequence ID" value="NZ_SHKL01000001.1"/>
</dbReference>
<feature type="compositionally biased region" description="Pro residues" evidence="1">
    <location>
        <begin position="171"/>
        <end position="184"/>
    </location>
</feature>
<keyword evidence="3" id="KW-1185">Reference proteome</keyword>
<accession>A0A4Q7UZ64</accession>
<dbReference type="AlphaFoldDB" id="A0A4Q7UZ64"/>
<dbReference type="EMBL" id="SHKL01000001">
    <property type="protein sequence ID" value="RZT87412.1"/>
    <property type="molecule type" value="Genomic_DNA"/>
</dbReference>
<gene>
    <name evidence="2" type="ORF">EV383_4335</name>
</gene>
<protein>
    <recommendedName>
        <fullName evidence="4">DUF4913 domain-containing protein</fullName>
    </recommendedName>
</protein>
<sequence length="184" mass="20668">MSESPAEVEGPDLHAEVERLAGMVVALARKVGELESRDDPSAVRSWLYVDDEETAGFMLADLCAWVEKVWFQYDDARRLQPCWLYHPGIVEELWVLMNVHRGCFRKGGSYQQMETWHATWRPAAVERIRKYASSCEITEHQPGGDLDPARHPPVPGLSDVDAVAGRWPESDVPPSPPTPVSHPV</sequence>
<evidence type="ECO:0008006" key="4">
    <source>
        <dbReference type="Google" id="ProtNLM"/>
    </source>
</evidence>
<feature type="region of interest" description="Disordered" evidence="1">
    <location>
        <begin position="139"/>
        <end position="184"/>
    </location>
</feature>
<name>A0A4Q7UZ64_PSEST</name>
<proteinExistence type="predicted"/>
<evidence type="ECO:0000313" key="2">
    <source>
        <dbReference type="EMBL" id="RZT87412.1"/>
    </source>
</evidence>
<evidence type="ECO:0000313" key="3">
    <source>
        <dbReference type="Proteomes" id="UP000291591"/>
    </source>
</evidence>
<organism evidence="2 3">
    <name type="scientific">Pseudonocardia sediminis</name>
    <dbReference type="NCBI Taxonomy" id="1397368"/>
    <lineage>
        <taxon>Bacteria</taxon>
        <taxon>Bacillati</taxon>
        <taxon>Actinomycetota</taxon>
        <taxon>Actinomycetes</taxon>
        <taxon>Pseudonocardiales</taxon>
        <taxon>Pseudonocardiaceae</taxon>
        <taxon>Pseudonocardia</taxon>
    </lineage>
</organism>
<dbReference type="OrthoDB" id="3535759at2"/>
<evidence type="ECO:0000256" key="1">
    <source>
        <dbReference type="SAM" id="MobiDB-lite"/>
    </source>
</evidence>
<dbReference type="Proteomes" id="UP000291591">
    <property type="component" value="Unassembled WGS sequence"/>
</dbReference>